<dbReference type="EMBL" id="CP011974">
    <property type="protein sequence ID" value="AKO93596.1"/>
    <property type="molecule type" value="Genomic_DNA"/>
</dbReference>
<organism evidence="3 4">
    <name type="scientific">Priestia filamentosa</name>
    <dbReference type="NCBI Taxonomy" id="1402861"/>
    <lineage>
        <taxon>Bacteria</taxon>
        <taxon>Bacillati</taxon>
        <taxon>Bacillota</taxon>
        <taxon>Bacilli</taxon>
        <taxon>Bacillales</taxon>
        <taxon>Bacillaceae</taxon>
        <taxon>Priestia</taxon>
    </lineage>
</organism>
<dbReference type="PANTHER" id="PTHR30383:SF27">
    <property type="entry name" value="SPORE GERMINATION LIPASE LIPC"/>
    <property type="match status" value="1"/>
</dbReference>
<dbReference type="InterPro" id="IPR013830">
    <property type="entry name" value="SGNH_hydro"/>
</dbReference>
<dbReference type="RefSeq" id="WP_046217713.1">
    <property type="nucleotide sequence ID" value="NZ_CP011974.1"/>
</dbReference>
<evidence type="ECO:0000259" key="2">
    <source>
        <dbReference type="Pfam" id="PF13472"/>
    </source>
</evidence>
<dbReference type="GO" id="GO:0004622">
    <property type="term" value="F:phosphatidylcholine lysophospholipase activity"/>
    <property type="evidence" value="ECO:0007669"/>
    <property type="project" value="TreeGrafter"/>
</dbReference>
<dbReference type="Proteomes" id="UP000036202">
    <property type="component" value="Chromosome"/>
</dbReference>
<dbReference type="KEGG" id="beo:BEH_16865"/>
<keyword evidence="1" id="KW-0732">Signal</keyword>
<dbReference type="InterPro" id="IPR036514">
    <property type="entry name" value="SGNH_hydro_sf"/>
</dbReference>
<protein>
    <recommendedName>
        <fullName evidence="2">SGNH hydrolase-type esterase domain-containing protein</fullName>
    </recommendedName>
</protein>
<dbReference type="InterPro" id="IPR051532">
    <property type="entry name" value="Ester_Hydrolysis_Enzymes"/>
</dbReference>
<accession>A0A0H4KL58</accession>
<name>A0A0H4KL58_9BACI</name>
<feature type="signal peptide" evidence="1">
    <location>
        <begin position="1"/>
        <end position="19"/>
    </location>
</feature>
<keyword evidence="4" id="KW-1185">Reference proteome</keyword>
<dbReference type="PATRIC" id="fig|135735.6.peg.3585"/>
<evidence type="ECO:0000313" key="4">
    <source>
        <dbReference type="Proteomes" id="UP000036202"/>
    </source>
</evidence>
<dbReference type="PANTHER" id="PTHR30383">
    <property type="entry name" value="THIOESTERASE 1/PROTEASE 1/LYSOPHOSPHOLIPASE L1"/>
    <property type="match status" value="1"/>
</dbReference>
<proteinExistence type="predicted"/>
<evidence type="ECO:0000313" key="3">
    <source>
        <dbReference type="EMBL" id="AKO93596.1"/>
    </source>
</evidence>
<gene>
    <name evidence="3" type="ORF">BEH_16865</name>
</gene>
<evidence type="ECO:0000256" key="1">
    <source>
        <dbReference type="SAM" id="SignalP"/>
    </source>
</evidence>
<dbReference type="Pfam" id="PF13472">
    <property type="entry name" value="Lipase_GDSL_2"/>
    <property type="match status" value="1"/>
</dbReference>
<dbReference type="OrthoDB" id="1815486at2"/>
<reference evidence="3 4" key="1">
    <citation type="journal article" date="2015" name="PLoS ONE">
        <title>Genome Sequence of Bacillus endophyticus and Analysis of Its Companion Mechanism in the Ketogulonigenium vulgare-Bacillus Strain Consortium.</title>
        <authorList>
            <person name="Jia N."/>
            <person name="Du J."/>
            <person name="Ding M.Z."/>
            <person name="Gao F."/>
            <person name="Yuan Y.J."/>
        </authorList>
    </citation>
    <scope>NUCLEOTIDE SEQUENCE [LARGE SCALE GENOMIC DNA]</scope>
    <source>
        <strain evidence="3 4">Hbe603</strain>
    </source>
</reference>
<sequence length="251" mass="28575">MKKVMLLLSLFLVVPFSHAYGSVQDVNYVALGDSLAKGMNPYKTVGEGYSDKLVPLLEQEGRSVAFSKEFAVPGYTTANLLQDLEVNAYSKHENLFHSVENASLITVQAGANDLLHYIAPHRQHMVSLSNSEWESLLQQTQQNMKTILKRIRDLNPTSDVYVVGYYFPFSNIDNPFQEQNLKQRVLDLNVALQKAASSQEHVYYVSTENLFSQNRGTYLPNKIDIHPSQQGYDLLAHRIFDTIHFSERFLQ</sequence>
<dbReference type="AlphaFoldDB" id="A0A0H4KL58"/>
<feature type="domain" description="SGNH hydrolase-type esterase" evidence="2">
    <location>
        <begin position="30"/>
        <end position="234"/>
    </location>
</feature>
<dbReference type="SUPFAM" id="SSF52266">
    <property type="entry name" value="SGNH hydrolase"/>
    <property type="match status" value="1"/>
</dbReference>
<feature type="chain" id="PRO_5005206750" description="SGNH hydrolase-type esterase domain-containing protein" evidence="1">
    <location>
        <begin position="20"/>
        <end position="251"/>
    </location>
</feature>
<dbReference type="Gene3D" id="3.40.50.1110">
    <property type="entry name" value="SGNH hydrolase"/>
    <property type="match status" value="1"/>
</dbReference>
<reference evidence="4" key="2">
    <citation type="submission" date="2015-06" db="EMBL/GenBank/DDBJ databases">
        <title>Genome Sequence of Bacillus endophyticus and Analysis of its Companion Mechanism in the Ketogulonigenium vulgare-Bacillus strain Consortium.</title>
        <authorList>
            <person name="Jia N."/>
            <person name="Du J."/>
            <person name="Ding M.-Z."/>
            <person name="Gao F."/>
            <person name="Yuan Y.-J."/>
        </authorList>
    </citation>
    <scope>NUCLEOTIDE SEQUENCE [LARGE SCALE GENOMIC DNA]</scope>
    <source>
        <strain evidence="4">Hbe603</strain>
    </source>
</reference>